<proteinExistence type="predicted"/>
<reference evidence="2" key="1">
    <citation type="journal article" date="2015" name="Nature">
        <title>Complex archaea that bridge the gap between prokaryotes and eukaryotes.</title>
        <authorList>
            <person name="Spang A."/>
            <person name="Saw J.H."/>
            <person name="Jorgensen S.L."/>
            <person name="Zaremba-Niedzwiedzka K."/>
            <person name="Martijn J."/>
            <person name="Lind A.E."/>
            <person name="van Eijk R."/>
            <person name="Schleper C."/>
            <person name="Guy L."/>
            <person name="Ettema T.J."/>
        </authorList>
    </citation>
    <scope>NUCLEOTIDE SEQUENCE</scope>
</reference>
<sequence>MRFCPNCDNILIPKNKKLYCKACDEEFNLGSDQEEYKIQKKIHHDESELAPIVIKEGLRGERISNSDRRAFEDYFSSSGSEGY</sequence>
<dbReference type="AlphaFoldDB" id="A0A0F9L624"/>
<dbReference type="Pfam" id="PF02150">
    <property type="entry name" value="Zn_ribbon_RPB9"/>
    <property type="match status" value="1"/>
</dbReference>
<dbReference type="InterPro" id="IPR001529">
    <property type="entry name" value="Zn_ribbon_RPB9"/>
</dbReference>
<evidence type="ECO:0000313" key="2">
    <source>
        <dbReference type="EMBL" id="KKM90259.1"/>
    </source>
</evidence>
<organism evidence="2">
    <name type="scientific">marine sediment metagenome</name>
    <dbReference type="NCBI Taxonomy" id="412755"/>
    <lineage>
        <taxon>unclassified sequences</taxon>
        <taxon>metagenomes</taxon>
        <taxon>ecological metagenomes</taxon>
    </lineage>
</organism>
<evidence type="ECO:0000259" key="1">
    <source>
        <dbReference type="SMART" id="SM00661"/>
    </source>
</evidence>
<protein>
    <recommendedName>
        <fullName evidence="1">DNA-directed RNA polymerase II subunit RPB9-like zinc ribbon domain-containing protein</fullName>
    </recommendedName>
</protein>
<name>A0A0F9L624_9ZZZZ</name>
<dbReference type="SMART" id="SM00661">
    <property type="entry name" value="RPOL9"/>
    <property type="match status" value="1"/>
</dbReference>
<comment type="caution">
    <text evidence="2">The sequence shown here is derived from an EMBL/GenBank/DDBJ whole genome shotgun (WGS) entry which is preliminary data.</text>
</comment>
<gene>
    <name evidence="2" type="ORF">LCGC14_1240420</name>
</gene>
<feature type="domain" description="DNA-directed RNA polymerase II subunit RPB9-like zinc ribbon" evidence="1">
    <location>
        <begin position="2"/>
        <end position="50"/>
    </location>
</feature>
<accession>A0A0F9L624</accession>
<dbReference type="GO" id="GO:0006351">
    <property type="term" value="P:DNA-templated transcription"/>
    <property type="evidence" value="ECO:0007669"/>
    <property type="project" value="InterPro"/>
</dbReference>
<dbReference type="EMBL" id="LAZR01006694">
    <property type="protein sequence ID" value="KKM90259.1"/>
    <property type="molecule type" value="Genomic_DNA"/>
</dbReference>